<evidence type="ECO:0000313" key="3">
    <source>
        <dbReference type="Proteomes" id="UP001212981"/>
    </source>
</evidence>
<dbReference type="GO" id="GO:0019310">
    <property type="term" value="P:inositol catabolic process"/>
    <property type="evidence" value="ECO:0007669"/>
    <property type="project" value="InterPro"/>
</dbReference>
<reference evidence="2" key="1">
    <citation type="submission" date="2023-01" db="EMBL/GenBank/DDBJ databases">
        <title>Human gut microbiome strain richness.</title>
        <authorList>
            <person name="Chen-Liaw A."/>
        </authorList>
    </citation>
    <scope>NUCLEOTIDE SEQUENCE</scope>
    <source>
        <strain evidence="2">D8_m1001271B151109d0_201107</strain>
    </source>
</reference>
<dbReference type="PANTHER" id="PTHR39193:SF1">
    <property type="entry name" value="5-DEOXY-GLUCURONATE ISOMERASE"/>
    <property type="match status" value="1"/>
</dbReference>
<dbReference type="EMBL" id="JAQLXO010000011">
    <property type="protein sequence ID" value="MDB7982586.1"/>
    <property type="molecule type" value="Genomic_DNA"/>
</dbReference>
<dbReference type="Gene3D" id="2.60.120.10">
    <property type="entry name" value="Jelly Rolls"/>
    <property type="match status" value="2"/>
</dbReference>
<organism evidence="2 3">
    <name type="scientific">Faecalicoccus pleomorphus</name>
    <dbReference type="NCBI Taxonomy" id="1323"/>
    <lineage>
        <taxon>Bacteria</taxon>
        <taxon>Bacillati</taxon>
        <taxon>Bacillota</taxon>
        <taxon>Erysipelotrichia</taxon>
        <taxon>Erysipelotrichales</taxon>
        <taxon>Erysipelotrichaceae</taxon>
        <taxon>Faecalicoccus</taxon>
    </lineage>
</organism>
<dbReference type="InterPro" id="IPR014710">
    <property type="entry name" value="RmlC-like_jellyroll"/>
</dbReference>
<dbReference type="AlphaFoldDB" id="A0AAW6CUI3"/>
<evidence type="ECO:0000313" key="2">
    <source>
        <dbReference type="EMBL" id="MDB7982586.1"/>
    </source>
</evidence>
<accession>A0AAW6CUI3</accession>
<evidence type="ECO:0000256" key="1">
    <source>
        <dbReference type="ARBA" id="ARBA00023235"/>
    </source>
</evidence>
<dbReference type="InterPro" id="IPR024203">
    <property type="entry name" value="Deoxy-glucuronate_isom_IolB"/>
</dbReference>
<gene>
    <name evidence="2" type="ORF">PND82_07135</name>
</gene>
<sequence>MKVFGYPTFDSNGEMILTTYENEYSHMKMDIRVYKLKAGERRKFGTDFEEVAVLLLKGKGCFLIEGKRYSISRKSVFLEGPYAAHIAKDNEIEVMAESEMEILVQKTKNDKRFSSKVYTPKDIVWAYSSKGKFGNVANRRVNTIFDYDKEPDSNMVLGEVLNDPGNWSGYLPHRHKQPECYYFLFDHPEGFGASFVGDQVFKSVNHSFSAIPGGELHPQVSAPGYQMYTCWMIRHLDGNPWLQTDRCEDEAFTWLHDSYYDETTNSFQKGE</sequence>
<comment type="caution">
    <text evidence="2">The sequence shown here is derived from an EMBL/GenBank/DDBJ whole genome shotgun (WGS) entry which is preliminary data.</text>
</comment>
<protein>
    <submittedName>
        <fullName evidence="2">5-deoxy-glucuronate isomerase</fullName>
    </submittedName>
</protein>
<dbReference type="PANTHER" id="PTHR39193">
    <property type="entry name" value="5-DEOXY-GLUCURONATE ISOMERASE"/>
    <property type="match status" value="1"/>
</dbReference>
<dbReference type="Proteomes" id="UP001212981">
    <property type="component" value="Unassembled WGS sequence"/>
</dbReference>
<dbReference type="InterPro" id="IPR011051">
    <property type="entry name" value="RmlC_Cupin_sf"/>
</dbReference>
<dbReference type="PIRSF" id="PIRSF036628">
    <property type="entry name" value="IolB"/>
    <property type="match status" value="1"/>
</dbReference>
<dbReference type="SUPFAM" id="SSF51182">
    <property type="entry name" value="RmlC-like cupins"/>
    <property type="match status" value="1"/>
</dbReference>
<dbReference type="Pfam" id="PF04962">
    <property type="entry name" value="KduI"/>
    <property type="match status" value="1"/>
</dbReference>
<dbReference type="InterPro" id="IPR021120">
    <property type="entry name" value="KduI/IolB_isomerase"/>
</dbReference>
<name>A0AAW6CUI3_9FIRM</name>
<dbReference type="GO" id="GO:0008880">
    <property type="term" value="F:glucuronate isomerase activity"/>
    <property type="evidence" value="ECO:0007669"/>
    <property type="project" value="InterPro"/>
</dbReference>
<keyword evidence="1 2" id="KW-0413">Isomerase</keyword>
<proteinExistence type="predicted"/>
<dbReference type="RefSeq" id="WP_272002485.1">
    <property type="nucleotide sequence ID" value="NZ_JAQLXO010000011.1"/>
</dbReference>